<evidence type="ECO:0000256" key="2">
    <source>
        <dbReference type="ARBA" id="ARBA00022801"/>
    </source>
</evidence>
<evidence type="ECO:0000256" key="3">
    <source>
        <dbReference type="ARBA" id="ARBA00038050"/>
    </source>
</evidence>
<reference evidence="7 8" key="1">
    <citation type="journal article" date="2018" name="Nat. Ecol. Evol.">
        <title>Pezizomycetes genomes reveal the molecular basis of ectomycorrhizal truffle lifestyle.</title>
        <authorList>
            <person name="Murat C."/>
            <person name="Payen T."/>
            <person name="Noel B."/>
            <person name="Kuo A."/>
            <person name="Morin E."/>
            <person name="Chen J."/>
            <person name="Kohler A."/>
            <person name="Krizsan K."/>
            <person name="Balestrini R."/>
            <person name="Da Silva C."/>
            <person name="Montanini B."/>
            <person name="Hainaut M."/>
            <person name="Levati E."/>
            <person name="Barry K.W."/>
            <person name="Belfiori B."/>
            <person name="Cichocki N."/>
            <person name="Clum A."/>
            <person name="Dockter R.B."/>
            <person name="Fauchery L."/>
            <person name="Guy J."/>
            <person name="Iotti M."/>
            <person name="Le Tacon F."/>
            <person name="Lindquist E.A."/>
            <person name="Lipzen A."/>
            <person name="Malagnac F."/>
            <person name="Mello A."/>
            <person name="Molinier V."/>
            <person name="Miyauchi S."/>
            <person name="Poulain J."/>
            <person name="Riccioni C."/>
            <person name="Rubini A."/>
            <person name="Sitrit Y."/>
            <person name="Splivallo R."/>
            <person name="Traeger S."/>
            <person name="Wang M."/>
            <person name="Zifcakova L."/>
            <person name="Wipf D."/>
            <person name="Zambonelli A."/>
            <person name="Paolocci F."/>
            <person name="Nowrousian M."/>
            <person name="Ottonello S."/>
            <person name="Baldrian P."/>
            <person name="Spatafora J.W."/>
            <person name="Henrissat B."/>
            <person name="Nagy L.G."/>
            <person name="Aury J.M."/>
            <person name="Wincker P."/>
            <person name="Grigoriev I.V."/>
            <person name="Bonfante P."/>
            <person name="Martin F.M."/>
        </authorList>
    </citation>
    <scope>NUCLEOTIDE SEQUENCE [LARGE SCALE GENOMIC DNA]</scope>
    <source>
        <strain evidence="7 8">ATCC MYA-4762</strain>
    </source>
</reference>
<dbReference type="GO" id="GO:0004045">
    <property type="term" value="F:peptidyl-tRNA hydrolase activity"/>
    <property type="evidence" value="ECO:0007669"/>
    <property type="project" value="UniProtKB-EC"/>
</dbReference>
<feature type="compositionally biased region" description="Low complexity" evidence="5">
    <location>
        <begin position="42"/>
        <end position="79"/>
    </location>
</feature>
<dbReference type="SUPFAM" id="SSF102462">
    <property type="entry name" value="Peptidyl-tRNA hydrolase II"/>
    <property type="match status" value="1"/>
</dbReference>
<name>A0A3N4M5H3_9PEZI</name>
<keyword evidence="6" id="KW-0812">Transmembrane</keyword>
<dbReference type="EMBL" id="ML121530">
    <property type="protein sequence ID" value="RPB28051.1"/>
    <property type="molecule type" value="Genomic_DNA"/>
</dbReference>
<gene>
    <name evidence="7" type="ORF">L211DRAFT_482442</name>
</gene>
<dbReference type="FunFam" id="3.40.1490.10:FF:000001">
    <property type="entry name" value="Peptidyl-tRNA hydrolase 2"/>
    <property type="match status" value="1"/>
</dbReference>
<dbReference type="InParanoid" id="A0A3N4M5H3"/>
<evidence type="ECO:0000256" key="6">
    <source>
        <dbReference type="SAM" id="Phobius"/>
    </source>
</evidence>
<dbReference type="Proteomes" id="UP000267821">
    <property type="component" value="Unassembled WGS sequence"/>
</dbReference>
<dbReference type="Pfam" id="PF01981">
    <property type="entry name" value="PTH2"/>
    <property type="match status" value="1"/>
</dbReference>
<keyword evidence="6" id="KW-0472">Membrane</keyword>
<dbReference type="EC" id="3.1.1.29" evidence="1"/>
<dbReference type="AlphaFoldDB" id="A0A3N4M5H3"/>
<protein>
    <recommendedName>
        <fullName evidence="1">peptidyl-tRNA hydrolase</fullName>
        <ecNumber evidence="1">3.1.1.29</ecNumber>
    </recommendedName>
</protein>
<feature type="transmembrane region" description="Helical" evidence="6">
    <location>
        <begin position="177"/>
        <end position="199"/>
    </location>
</feature>
<dbReference type="OrthoDB" id="1733656at2759"/>
<dbReference type="Gene3D" id="3.40.1490.10">
    <property type="entry name" value="Bit1"/>
    <property type="match status" value="1"/>
</dbReference>
<dbReference type="PANTHER" id="PTHR12649">
    <property type="entry name" value="PEPTIDYL-TRNA HYDROLASE 2"/>
    <property type="match status" value="1"/>
</dbReference>
<dbReference type="PANTHER" id="PTHR12649:SF11">
    <property type="entry name" value="PEPTIDYL-TRNA HYDROLASE 2, MITOCHONDRIAL"/>
    <property type="match status" value="1"/>
</dbReference>
<comment type="catalytic activity">
    <reaction evidence="4">
        <text>an N-acyl-L-alpha-aminoacyl-tRNA + H2O = an N-acyl-L-amino acid + a tRNA + H(+)</text>
        <dbReference type="Rhea" id="RHEA:54448"/>
        <dbReference type="Rhea" id="RHEA-COMP:10123"/>
        <dbReference type="Rhea" id="RHEA-COMP:13883"/>
        <dbReference type="ChEBI" id="CHEBI:15377"/>
        <dbReference type="ChEBI" id="CHEBI:15378"/>
        <dbReference type="ChEBI" id="CHEBI:59874"/>
        <dbReference type="ChEBI" id="CHEBI:78442"/>
        <dbReference type="ChEBI" id="CHEBI:138191"/>
        <dbReference type="EC" id="3.1.1.29"/>
    </reaction>
</comment>
<evidence type="ECO:0000256" key="4">
    <source>
        <dbReference type="ARBA" id="ARBA00048707"/>
    </source>
</evidence>
<dbReference type="InterPro" id="IPR023476">
    <property type="entry name" value="Pep_tRNA_hydro_II_dom_sf"/>
</dbReference>
<dbReference type="CDD" id="cd02430">
    <property type="entry name" value="PTH2"/>
    <property type="match status" value="1"/>
</dbReference>
<dbReference type="NCBIfam" id="TIGR00283">
    <property type="entry name" value="arch_pth2"/>
    <property type="match status" value="1"/>
</dbReference>
<evidence type="ECO:0000313" key="7">
    <source>
        <dbReference type="EMBL" id="RPB28051.1"/>
    </source>
</evidence>
<sequence length="200" mass="21171">MTPFSQPVSPTPTVLATILATSILSGAVGYYLGLGSTLLLSRDTPSSSSSSTKPTSTTTSSSSYSSATESESDTPTSTSNIQSFSDVNGECKLVLIVRTDLPMTKGKTAAQCSHATLACYKSLQRSSPSLLRRWEQAGQAKIALRGNDEEELITLQAQAQSLGITARIIHDAGRTQIAAVSFAQLLMMMVMMMRLRAAIG</sequence>
<evidence type="ECO:0000256" key="5">
    <source>
        <dbReference type="SAM" id="MobiDB-lite"/>
    </source>
</evidence>
<dbReference type="STRING" id="1051890.A0A3N4M5H3"/>
<evidence type="ECO:0000256" key="1">
    <source>
        <dbReference type="ARBA" id="ARBA00013260"/>
    </source>
</evidence>
<comment type="similarity">
    <text evidence="3">Belongs to the PTH2 family.</text>
</comment>
<feature type="transmembrane region" description="Helical" evidence="6">
    <location>
        <begin position="12"/>
        <end position="32"/>
    </location>
</feature>
<organism evidence="7 8">
    <name type="scientific">Terfezia boudieri ATCC MYA-4762</name>
    <dbReference type="NCBI Taxonomy" id="1051890"/>
    <lineage>
        <taxon>Eukaryota</taxon>
        <taxon>Fungi</taxon>
        <taxon>Dikarya</taxon>
        <taxon>Ascomycota</taxon>
        <taxon>Pezizomycotina</taxon>
        <taxon>Pezizomycetes</taxon>
        <taxon>Pezizales</taxon>
        <taxon>Pezizaceae</taxon>
        <taxon>Terfezia</taxon>
    </lineage>
</organism>
<feature type="region of interest" description="Disordered" evidence="5">
    <location>
        <begin position="42"/>
        <end position="81"/>
    </location>
</feature>
<dbReference type="GO" id="GO:0005829">
    <property type="term" value="C:cytosol"/>
    <property type="evidence" value="ECO:0007669"/>
    <property type="project" value="TreeGrafter"/>
</dbReference>
<accession>A0A3N4M5H3</accession>
<keyword evidence="2" id="KW-0378">Hydrolase</keyword>
<keyword evidence="8" id="KW-1185">Reference proteome</keyword>
<keyword evidence="6" id="KW-1133">Transmembrane helix</keyword>
<proteinExistence type="inferred from homology"/>
<dbReference type="InterPro" id="IPR002833">
    <property type="entry name" value="PTH2"/>
</dbReference>
<evidence type="ECO:0000313" key="8">
    <source>
        <dbReference type="Proteomes" id="UP000267821"/>
    </source>
</evidence>